<evidence type="ECO:0000256" key="4">
    <source>
        <dbReference type="ARBA" id="ARBA00023136"/>
    </source>
</evidence>
<accession>A0A086T4M3</accession>
<keyword evidence="3 6" id="KW-1133">Transmembrane helix</keyword>
<dbReference type="OrthoDB" id="408954at2759"/>
<dbReference type="EMBL" id="JPKY01000051">
    <property type="protein sequence ID" value="KFH44305.1"/>
    <property type="molecule type" value="Genomic_DNA"/>
</dbReference>
<dbReference type="GO" id="GO:0008610">
    <property type="term" value="P:lipid biosynthetic process"/>
    <property type="evidence" value="ECO:0007669"/>
    <property type="project" value="InterPro"/>
</dbReference>
<feature type="region of interest" description="Disordered" evidence="5">
    <location>
        <begin position="312"/>
        <end position="331"/>
    </location>
</feature>
<dbReference type="GO" id="GO:0016020">
    <property type="term" value="C:membrane"/>
    <property type="evidence" value="ECO:0007669"/>
    <property type="project" value="UniProtKB-SubCell"/>
</dbReference>
<keyword evidence="8" id="KW-0503">Monooxygenase</keyword>
<comment type="subcellular location">
    <subcellularLocation>
        <location evidence="1">Membrane</location>
    </subcellularLocation>
</comment>
<dbReference type="HOGENOM" id="CLU_047036_4_0_1"/>
<evidence type="ECO:0000313" key="9">
    <source>
        <dbReference type="Proteomes" id="UP000029964"/>
    </source>
</evidence>
<evidence type="ECO:0000256" key="3">
    <source>
        <dbReference type="ARBA" id="ARBA00022989"/>
    </source>
</evidence>
<dbReference type="PANTHER" id="PTHR11863">
    <property type="entry name" value="STEROL DESATURASE"/>
    <property type="match status" value="1"/>
</dbReference>
<gene>
    <name evidence="8" type="ORF">ACRE_049200</name>
</gene>
<sequence>MDVLLSIPILSVLVRPSVSTSVNLLFFYATWSTLVLSHDPISIHATSLLVLRVVFWLAPSLLFLAFDSLVPSLAAGIKFAGKVTRPPRPDRLVGLALLNMILVTLVESVLSYIFYAVTGTTFFRMNTTLPFPWQIFKHHCVLFTSREVITYYLHRMLLHAGGRNPPALTRWHTTFAHGGPTTPLQLYTDHPVPLLLLQLVPVLLPSAVIRPHMITYLFFLGLCTVEATFVTSGYSIVPGVILGGNARRNAAHYASGGRANFGAWGILDWAHGTSKGGDVVEDIRDEADKHNLKERSAAKADDGASILQDGVDALKNGATRRSPRIRSSKGH</sequence>
<dbReference type="InterPro" id="IPR006694">
    <property type="entry name" value="Fatty_acid_hydroxylase"/>
</dbReference>
<dbReference type="GO" id="GO:0005506">
    <property type="term" value="F:iron ion binding"/>
    <property type="evidence" value="ECO:0007669"/>
    <property type="project" value="InterPro"/>
</dbReference>
<dbReference type="Proteomes" id="UP000029964">
    <property type="component" value="Unassembled WGS sequence"/>
</dbReference>
<dbReference type="STRING" id="857340.A0A086T4M3"/>
<name>A0A086T4M3_HAPC1</name>
<evidence type="ECO:0000313" key="8">
    <source>
        <dbReference type="EMBL" id="KFH44305.1"/>
    </source>
</evidence>
<feature type="transmembrane region" description="Helical" evidence="6">
    <location>
        <begin position="92"/>
        <end position="115"/>
    </location>
</feature>
<evidence type="ECO:0000256" key="1">
    <source>
        <dbReference type="ARBA" id="ARBA00004370"/>
    </source>
</evidence>
<dbReference type="Pfam" id="PF04116">
    <property type="entry name" value="FA_hydroxylase"/>
    <property type="match status" value="1"/>
</dbReference>
<keyword evidence="8" id="KW-0560">Oxidoreductase</keyword>
<dbReference type="GO" id="GO:0004497">
    <property type="term" value="F:monooxygenase activity"/>
    <property type="evidence" value="ECO:0007669"/>
    <property type="project" value="UniProtKB-KW"/>
</dbReference>
<keyword evidence="2 6" id="KW-0812">Transmembrane</keyword>
<organism evidence="8 9">
    <name type="scientific">Hapsidospora chrysogenum (strain ATCC 11550 / CBS 779.69 / DSM 880 / IAM 14645 / JCM 23072 / IMI 49137)</name>
    <name type="common">Acremonium chrysogenum</name>
    <dbReference type="NCBI Taxonomy" id="857340"/>
    <lineage>
        <taxon>Eukaryota</taxon>
        <taxon>Fungi</taxon>
        <taxon>Dikarya</taxon>
        <taxon>Ascomycota</taxon>
        <taxon>Pezizomycotina</taxon>
        <taxon>Sordariomycetes</taxon>
        <taxon>Hypocreomycetidae</taxon>
        <taxon>Hypocreales</taxon>
        <taxon>Bionectriaceae</taxon>
        <taxon>Hapsidospora</taxon>
    </lineage>
</organism>
<dbReference type="InterPro" id="IPR050307">
    <property type="entry name" value="Sterol_Desaturase_Related"/>
</dbReference>
<evidence type="ECO:0000259" key="7">
    <source>
        <dbReference type="Pfam" id="PF04116"/>
    </source>
</evidence>
<protein>
    <submittedName>
        <fullName evidence="8">Methylsterol monooxygenase-like protein</fullName>
    </submittedName>
</protein>
<feature type="domain" description="Fatty acid hydroxylase" evidence="7">
    <location>
        <begin position="141"/>
        <end position="273"/>
    </location>
</feature>
<feature type="compositionally biased region" description="Basic residues" evidence="5">
    <location>
        <begin position="321"/>
        <end position="331"/>
    </location>
</feature>
<evidence type="ECO:0000256" key="2">
    <source>
        <dbReference type="ARBA" id="ARBA00022692"/>
    </source>
</evidence>
<keyword evidence="4 6" id="KW-0472">Membrane</keyword>
<dbReference type="AlphaFoldDB" id="A0A086T4M3"/>
<comment type="caution">
    <text evidence="8">The sequence shown here is derived from an EMBL/GenBank/DDBJ whole genome shotgun (WGS) entry which is preliminary data.</text>
</comment>
<evidence type="ECO:0000256" key="5">
    <source>
        <dbReference type="SAM" id="MobiDB-lite"/>
    </source>
</evidence>
<reference evidence="9" key="1">
    <citation type="journal article" date="2014" name="Genome Announc.">
        <title>Genome sequence and annotation of Acremonium chrysogenum, producer of the beta-lactam antibiotic cephalosporin C.</title>
        <authorList>
            <person name="Terfehr D."/>
            <person name="Dahlmann T.A."/>
            <person name="Specht T."/>
            <person name="Zadra I."/>
            <person name="Kuernsteiner H."/>
            <person name="Kueck U."/>
        </authorList>
    </citation>
    <scope>NUCLEOTIDE SEQUENCE [LARGE SCALE GENOMIC DNA]</scope>
    <source>
        <strain evidence="9">ATCC 11550 / CBS 779.69 / DSM 880 / IAM 14645 / JCM 23072 / IMI 49137</strain>
    </source>
</reference>
<proteinExistence type="predicted"/>
<keyword evidence="9" id="KW-1185">Reference proteome</keyword>
<evidence type="ECO:0000256" key="6">
    <source>
        <dbReference type="SAM" id="Phobius"/>
    </source>
</evidence>
<feature type="transmembrane region" description="Helical" evidence="6">
    <location>
        <begin position="43"/>
        <end position="66"/>
    </location>
</feature>
<feature type="transmembrane region" description="Helical" evidence="6">
    <location>
        <begin position="216"/>
        <end position="237"/>
    </location>
</feature>